<dbReference type="InterPro" id="IPR054468">
    <property type="entry name" value="NrSPol-like_HBD"/>
</dbReference>
<evidence type="ECO:0000256" key="2">
    <source>
        <dbReference type="SAM" id="MobiDB-lite"/>
    </source>
</evidence>
<feature type="coiled-coil region" evidence="1">
    <location>
        <begin position="864"/>
        <end position="891"/>
    </location>
</feature>
<feature type="domain" description="NrS-1 polymerase-like HBD" evidence="3">
    <location>
        <begin position="262"/>
        <end position="322"/>
    </location>
</feature>
<evidence type="ECO:0000313" key="5">
    <source>
        <dbReference type="Proteomes" id="UP001597185"/>
    </source>
</evidence>
<feature type="compositionally biased region" description="Low complexity" evidence="2">
    <location>
        <begin position="17"/>
        <end position="28"/>
    </location>
</feature>
<evidence type="ECO:0000256" key="1">
    <source>
        <dbReference type="SAM" id="Coils"/>
    </source>
</evidence>
<comment type="caution">
    <text evidence="4">The sequence shown here is derived from an EMBL/GenBank/DDBJ whole genome shotgun (WGS) entry which is preliminary data.</text>
</comment>
<gene>
    <name evidence="4" type="ORF">ACFR9T_02890</name>
</gene>
<dbReference type="RefSeq" id="WP_256417366.1">
    <property type="nucleotide sequence ID" value="NZ_JANHDL010000002.1"/>
</dbReference>
<name>A0ABD6BXT3_9EURY</name>
<evidence type="ECO:0000259" key="3">
    <source>
        <dbReference type="Pfam" id="PF22763"/>
    </source>
</evidence>
<dbReference type="EMBL" id="JBHUDB010000001">
    <property type="protein sequence ID" value="MFD1569543.1"/>
    <property type="molecule type" value="Genomic_DNA"/>
</dbReference>
<sequence>MSAKQQESTDTTHRSDLNITEESNENNLLEDLKTRPQWVCWKFEERNDKTTKIPVDPHTGQYASSSDPDTWGTFDLVREHNQSNPETDGIGVVFGDDDFIAGIDLDNVRDPDTGALEPWAQDVIDALDSYTEISPSGTGVHILLYGMLPSDGRTRAHQESTLEPFDTSEIEMYDSGRFFTVTFDHITSTPTDLNHRKNALVDIHNEYLAQDDTNGQNTTTEATTEELDLSDQELIETAKNAGNGRDFERLWNGDTSAYDGDHSRADMGLLSHLAFWTQKDATRMERLFGQSGLVRDKWTDRSDYRDRSIQKAIRNCSEVYEPADSEESQDGVSDSSTDTTDDDELTQIDANTDIVARNGAYCQPQQRDDGSIVYNPITTFTLSAQAFVVDEHGDEYADIRVHPQSEAEEPYDVVVPWTAFNEPRKLKEEIVIGRTTTFEGQSHHINDLRKIVSHQDAPHLQKTDKLGIHGDEIVTADGVLGTDNPSHRYVQSNTNFEQMFKLSDVGIDDDEESEVAELLELLPKTRNKERLLPILGYWYASLFTPQIREWEGEVPFLGISAETGSGKSSLFELLNEMIGVKGEPLSVKASQFALKNHFSGATNIPLWLDEYKPSDMPDWKINNLHDYIRKSTRGGIETAGSRTHTGTESWHFGGPIVVSGEQTVKGNAESRRQIEVKILKESVRDDTYWTQIDGGDTHEDGETIHHDALDVSIHARAIWQYIIDSDDDDLQQHWSSAKEHAHEIANQAGVENIEELEIIQLTMVHFGIAVYRHFATTVGADPDITEDEIDNALLYIADATGSGNRESHVDELLRILSEAARKEDAKWETDYAVINAGKSNEQLCIKLAQAHSTVRKYIRDHDIASDVFNDAKDYKHRLKELEDDSESYVLNTSKVHRDLNRCVAIDMEMATEEIDGFDEQAFVR</sequence>
<accession>A0ABD6BXT3</accession>
<dbReference type="Proteomes" id="UP001597185">
    <property type="component" value="Unassembled WGS sequence"/>
</dbReference>
<protein>
    <recommendedName>
        <fullName evidence="3">NrS-1 polymerase-like HBD domain-containing protein</fullName>
    </recommendedName>
</protein>
<feature type="region of interest" description="Disordered" evidence="2">
    <location>
        <begin position="1"/>
        <end position="28"/>
    </location>
</feature>
<evidence type="ECO:0000313" key="4">
    <source>
        <dbReference type="EMBL" id="MFD1569543.1"/>
    </source>
</evidence>
<keyword evidence="5" id="KW-1185">Reference proteome</keyword>
<dbReference type="Pfam" id="PF22763">
    <property type="entry name" value="NrS1-1_pol-like_HBD"/>
    <property type="match status" value="1"/>
</dbReference>
<dbReference type="AlphaFoldDB" id="A0ABD6BXT3"/>
<organism evidence="4 5">
    <name type="scientific">Halorubrum laminariae</name>
    <dbReference type="NCBI Taxonomy" id="1433523"/>
    <lineage>
        <taxon>Archaea</taxon>
        <taxon>Methanobacteriati</taxon>
        <taxon>Methanobacteriota</taxon>
        <taxon>Stenosarchaea group</taxon>
        <taxon>Halobacteria</taxon>
        <taxon>Halobacteriales</taxon>
        <taxon>Haloferacaceae</taxon>
        <taxon>Halorubrum</taxon>
    </lineage>
</organism>
<reference evidence="4 5" key="1">
    <citation type="journal article" date="2019" name="Int. J. Syst. Evol. Microbiol.">
        <title>The Global Catalogue of Microorganisms (GCM) 10K type strain sequencing project: providing services to taxonomists for standard genome sequencing and annotation.</title>
        <authorList>
            <consortium name="The Broad Institute Genomics Platform"/>
            <consortium name="The Broad Institute Genome Sequencing Center for Infectious Disease"/>
            <person name="Wu L."/>
            <person name="Ma J."/>
        </authorList>
    </citation>
    <scope>NUCLEOTIDE SEQUENCE [LARGE SCALE GENOMIC DNA]</scope>
    <source>
        <strain evidence="4 5">CGMCC 1.12689</strain>
    </source>
</reference>
<keyword evidence="1" id="KW-0175">Coiled coil</keyword>
<proteinExistence type="predicted"/>
<feature type="region of interest" description="Disordered" evidence="2">
    <location>
        <begin position="318"/>
        <end position="348"/>
    </location>
</feature>